<evidence type="ECO:0000313" key="1">
    <source>
        <dbReference type="EMBL" id="GAG06397.1"/>
    </source>
</evidence>
<sequence>MEIGGLLLLRPEPFGDLPPGGGGLLEGFGGGLLAANRQMDRLIQGGEVLETARRALGTKVPDRFSRPRIAYRHLDPKSEIPHPWLPLEGPLGYNPCIGGC</sequence>
<gene>
    <name evidence="1" type="ORF">S01H1_32845</name>
</gene>
<protein>
    <submittedName>
        <fullName evidence="1">Uncharacterized protein</fullName>
    </submittedName>
</protein>
<dbReference type="EMBL" id="BARS01020363">
    <property type="protein sequence ID" value="GAG06397.1"/>
    <property type="molecule type" value="Genomic_DNA"/>
</dbReference>
<dbReference type="AlphaFoldDB" id="X0V4T8"/>
<reference evidence="1" key="1">
    <citation type="journal article" date="2014" name="Front. Microbiol.">
        <title>High frequency of phylogenetically diverse reductive dehalogenase-homologous genes in deep subseafloor sedimentary metagenomes.</title>
        <authorList>
            <person name="Kawai M."/>
            <person name="Futagami T."/>
            <person name="Toyoda A."/>
            <person name="Takaki Y."/>
            <person name="Nishi S."/>
            <person name="Hori S."/>
            <person name="Arai W."/>
            <person name="Tsubouchi T."/>
            <person name="Morono Y."/>
            <person name="Uchiyama I."/>
            <person name="Ito T."/>
            <person name="Fujiyama A."/>
            <person name="Inagaki F."/>
            <person name="Takami H."/>
        </authorList>
    </citation>
    <scope>NUCLEOTIDE SEQUENCE</scope>
    <source>
        <strain evidence="1">Expedition CK06-06</strain>
    </source>
</reference>
<accession>X0V4T8</accession>
<proteinExistence type="predicted"/>
<name>X0V4T8_9ZZZZ</name>
<organism evidence="1">
    <name type="scientific">marine sediment metagenome</name>
    <dbReference type="NCBI Taxonomy" id="412755"/>
    <lineage>
        <taxon>unclassified sequences</taxon>
        <taxon>metagenomes</taxon>
        <taxon>ecological metagenomes</taxon>
    </lineage>
</organism>
<comment type="caution">
    <text evidence="1">The sequence shown here is derived from an EMBL/GenBank/DDBJ whole genome shotgun (WGS) entry which is preliminary data.</text>
</comment>